<dbReference type="EMBL" id="ML208259">
    <property type="protein sequence ID" value="TFK76993.1"/>
    <property type="molecule type" value="Genomic_DNA"/>
</dbReference>
<accession>A0ACD3BFU8</accession>
<protein>
    <submittedName>
        <fullName evidence="1">Uncharacterized protein</fullName>
    </submittedName>
</protein>
<evidence type="ECO:0000313" key="1">
    <source>
        <dbReference type="EMBL" id="TFK76993.1"/>
    </source>
</evidence>
<sequence length="763" mass="83037">MASTATASRPTPPASRRNATTSPSPTPASSTLVRGATARSAASRPSPANGGVTRRPSTKPSPPALASSPESKESLTASLKMETDQKEQLLVQLQNKEQSITTLTTENDNLQSALNAAESRVNELYADQARSELELANRIDIADKLRGQVRDLEKEKRDVQRRYNEQMTTFEAERQAFYDNEQHLKSRIQSLMQAKKQPEPTPFTEPESDAEGDEDADLQSILNQPPPEQDMEDPESEPAEMTALKLELSTLSTSYSSLQSTLVLLQTQLMDLKRVNNELQEENESYMILLREKTLSGQFDVMRHVGPSSSDGGSEEDDDEVDTADVGSLRSTGRNTLDRVPEEPAEDTLESELERSLQQDIPDTASIGSRHANKQVRKRTTSSAGRGESLADLPITGPGLDLAAELGRAENKDILEGNIVEEPQPLKGKRARKNTESRKVSTSESGNLDPSTSLTDIDILQKEVKSLKDANKALSLYASKIIDRIIAQEGFEHVLAVDYDKNPKSPLTPTASAPPPTTFAKLRPQSVILNRSTSSSIDFTSKPTTSNPTTKTQRRSLSFDWRGFSLFNSTEKKPEPNLRPLTLKPSTAPIVTGGRKLDTQEDDDDRRERERLAATMKLMGIQPPVPSPLSPQTAVPLQRSASTSSATTPLVSVARRFSLFGGRPNTESEPSSSEHSTPSIENARLGLGVSTNLTHEALEHAEAENSLAALDAHERTLSADIARGASSGFTEIQPRIGRRSRRSAGGSGSGSTVWSAGLSDDKD</sequence>
<evidence type="ECO:0000313" key="2">
    <source>
        <dbReference type="Proteomes" id="UP000308600"/>
    </source>
</evidence>
<reference evidence="1 2" key="1">
    <citation type="journal article" date="2019" name="Nat. Ecol. Evol.">
        <title>Megaphylogeny resolves global patterns of mushroom evolution.</title>
        <authorList>
            <person name="Varga T."/>
            <person name="Krizsan K."/>
            <person name="Foldi C."/>
            <person name="Dima B."/>
            <person name="Sanchez-Garcia M."/>
            <person name="Sanchez-Ramirez S."/>
            <person name="Szollosi G.J."/>
            <person name="Szarkandi J.G."/>
            <person name="Papp V."/>
            <person name="Albert L."/>
            <person name="Andreopoulos W."/>
            <person name="Angelini C."/>
            <person name="Antonin V."/>
            <person name="Barry K.W."/>
            <person name="Bougher N.L."/>
            <person name="Buchanan P."/>
            <person name="Buyck B."/>
            <person name="Bense V."/>
            <person name="Catcheside P."/>
            <person name="Chovatia M."/>
            <person name="Cooper J."/>
            <person name="Damon W."/>
            <person name="Desjardin D."/>
            <person name="Finy P."/>
            <person name="Geml J."/>
            <person name="Haridas S."/>
            <person name="Hughes K."/>
            <person name="Justo A."/>
            <person name="Karasinski D."/>
            <person name="Kautmanova I."/>
            <person name="Kiss B."/>
            <person name="Kocsube S."/>
            <person name="Kotiranta H."/>
            <person name="LaButti K.M."/>
            <person name="Lechner B.E."/>
            <person name="Liimatainen K."/>
            <person name="Lipzen A."/>
            <person name="Lukacs Z."/>
            <person name="Mihaltcheva S."/>
            <person name="Morgado L.N."/>
            <person name="Niskanen T."/>
            <person name="Noordeloos M.E."/>
            <person name="Ohm R.A."/>
            <person name="Ortiz-Santana B."/>
            <person name="Ovrebo C."/>
            <person name="Racz N."/>
            <person name="Riley R."/>
            <person name="Savchenko A."/>
            <person name="Shiryaev A."/>
            <person name="Soop K."/>
            <person name="Spirin V."/>
            <person name="Szebenyi C."/>
            <person name="Tomsovsky M."/>
            <person name="Tulloss R.E."/>
            <person name="Uehling J."/>
            <person name="Grigoriev I.V."/>
            <person name="Vagvolgyi C."/>
            <person name="Papp T."/>
            <person name="Martin F.M."/>
            <person name="Miettinen O."/>
            <person name="Hibbett D.S."/>
            <person name="Nagy L.G."/>
        </authorList>
    </citation>
    <scope>NUCLEOTIDE SEQUENCE [LARGE SCALE GENOMIC DNA]</scope>
    <source>
        <strain evidence="1 2">NL-1719</strain>
    </source>
</reference>
<proteinExistence type="predicted"/>
<keyword evidence="2" id="KW-1185">Reference proteome</keyword>
<gene>
    <name evidence="1" type="ORF">BDN72DRAFT_21959</name>
</gene>
<dbReference type="Proteomes" id="UP000308600">
    <property type="component" value="Unassembled WGS sequence"/>
</dbReference>
<organism evidence="1 2">
    <name type="scientific">Pluteus cervinus</name>
    <dbReference type="NCBI Taxonomy" id="181527"/>
    <lineage>
        <taxon>Eukaryota</taxon>
        <taxon>Fungi</taxon>
        <taxon>Dikarya</taxon>
        <taxon>Basidiomycota</taxon>
        <taxon>Agaricomycotina</taxon>
        <taxon>Agaricomycetes</taxon>
        <taxon>Agaricomycetidae</taxon>
        <taxon>Agaricales</taxon>
        <taxon>Pluteineae</taxon>
        <taxon>Pluteaceae</taxon>
        <taxon>Pluteus</taxon>
    </lineage>
</organism>
<name>A0ACD3BFU8_9AGAR</name>